<keyword evidence="3" id="KW-0285">Flavoprotein</keyword>
<name>A0A4Y7Q2V7_9AGAM</name>
<feature type="binding site" evidence="6">
    <location>
        <position position="341"/>
    </location>
    <ligand>
        <name>D-dopa</name>
        <dbReference type="ChEBI" id="CHEBI:149689"/>
    </ligand>
</feature>
<organism evidence="8 9">
    <name type="scientific">Rickenella mellea</name>
    <dbReference type="NCBI Taxonomy" id="50990"/>
    <lineage>
        <taxon>Eukaryota</taxon>
        <taxon>Fungi</taxon>
        <taxon>Dikarya</taxon>
        <taxon>Basidiomycota</taxon>
        <taxon>Agaricomycotina</taxon>
        <taxon>Agaricomycetes</taxon>
        <taxon>Hymenochaetales</taxon>
        <taxon>Rickenellaceae</taxon>
        <taxon>Rickenella</taxon>
    </lineage>
</organism>
<reference evidence="8 9" key="1">
    <citation type="submission" date="2018-06" db="EMBL/GenBank/DDBJ databases">
        <title>A transcriptomic atlas of mushroom development highlights an independent origin of complex multicellularity.</title>
        <authorList>
            <consortium name="DOE Joint Genome Institute"/>
            <person name="Krizsan K."/>
            <person name="Almasi E."/>
            <person name="Merenyi Z."/>
            <person name="Sahu N."/>
            <person name="Viragh M."/>
            <person name="Koszo T."/>
            <person name="Mondo S."/>
            <person name="Kiss B."/>
            <person name="Balint B."/>
            <person name="Kues U."/>
            <person name="Barry K."/>
            <person name="Hegedus J.C."/>
            <person name="Henrissat B."/>
            <person name="Johnson J."/>
            <person name="Lipzen A."/>
            <person name="Ohm R."/>
            <person name="Nagy I."/>
            <person name="Pangilinan J."/>
            <person name="Yan J."/>
            <person name="Xiong Y."/>
            <person name="Grigoriev I.V."/>
            <person name="Hibbett D.S."/>
            <person name="Nagy L.G."/>
        </authorList>
    </citation>
    <scope>NUCLEOTIDE SEQUENCE [LARGE SCALE GENOMIC DNA]</scope>
    <source>
        <strain evidence="8 9">SZMC22713</strain>
    </source>
</reference>
<dbReference type="PIRSF" id="PIRSF000189">
    <property type="entry name" value="D-aa_oxidase"/>
    <property type="match status" value="1"/>
</dbReference>
<dbReference type="PROSITE" id="PS00677">
    <property type="entry name" value="DAO"/>
    <property type="match status" value="1"/>
</dbReference>
<evidence type="ECO:0000256" key="1">
    <source>
        <dbReference type="ARBA" id="ARBA00001974"/>
    </source>
</evidence>
<dbReference type="Gene3D" id="3.40.50.720">
    <property type="entry name" value="NAD(P)-binding Rossmann-like Domain"/>
    <property type="match status" value="1"/>
</dbReference>
<comment type="cofactor">
    <cofactor evidence="1 6">
        <name>FAD</name>
        <dbReference type="ChEBI" id="CHEBI:57692"/>
    </cofactor>
</comment>
<dbReference type="AlphaFoldDB" id="A0A4Y7Q2V7"/>
<dbReference type="InterPro" id="IPR006181">
    <property type="entry name" value="D-amino_acid_oxidase_CS"/>
</dbReference>
<dbReference type="InterPro" id="IPR023209">
    <property type="entry name" value="DAO"/>
</dbReference>
<evidence type="ECO:0000256" key="5">
    <source>
        <dbReference type="ARBA" id="ARBA00023002"/>
    </source>
</evidence>
<dbReference type="PANTHER" id="PTHR11530:SF11">
    <property type="entry name" value="D-ASPARTATE OXIDASE"/>
    <property type="match status" value="1"/>
</dbReference>
<feature type="domain" description="FAD dependent oxidoreductase" evidence="7">
    <location>
        <begin position="17"/>
        <end position="356"/>
    </location>
</feature>
<evidence type="ECO:0000313" key="8">
    <source>
        <dbReference type="EMBL" id="TDL21987.1"/>
    </source>
</evidence>
<keyword evidence="5" id="KW-0560">Oxidoreductase</keyword>
<dbReference type="Pfam" id="PF01266">
    <property type="entry name" value="DAO"/>
    <property type="match status" value="1"/>
</dbReference>
<sequence length="371" mass="40788">MLQLSGLRRLRLSAYLGVVGLSTALKIQERGYSVTIIAETLPSDPKTIRYTSHWAGAHHVSIAGDDVRQQKMDRETFRIMWDMSGNEAEGCFLRIPQTEFYCEERKQANILEVMPDFRYLGATELLAGSKSGVSFTTLTIDSPVYLNYLLSLFLSRGGRVQRAAIQHISQVAEGAFCRAPNAIVICAGMGARTLGGVEDKDVYPIRGQTVLLRAPWIRFGVTQSSLDGLWTYVIPRRSGDVIVGGTKIDNDWYPNPRPETTADILSRALTLCPELAPPFLSQDGQTIRNPNPTVEDLQPIIIESGCGLRPARKGGIRLETEQHETISGNVVQIVHNYGHGGYGYQSSWGSANIAVALLDGVLKEVKANPET</sequence>
<dbReference type="EMBL" id="ML170177">
    <property type="protein sequence ID" value="TDL21987.1"/>
    <property type="molecule type" value="Genomic_DNA"/>
</dbReference>
<dbReference type="SUPFAM" id="SSF54373">
    <property type="entry name" value="FAD-linked reductases, C-terminal domain"/>
    <property type="match status" value="1"/>
</dbReference>
<gene>
    <name evidence="8" type="ORF">BD410DRAFT_865857</name>
</gene>
<dbReference type="GO" id="GO:0003884">
    <property type="term" value="F:D-amino-acid oxidase activity"/>
    <property type="evidence" value="ECO:0007669"/>
    <property type="project" value="InterPro"/>
</dbReference>
<dbReference type="STRING" id="50990.A0A4Y7Q2V7"/>
<evidence type="ECO:0000256" key="4">
    <source>
        <dbReference type="ARBA" id="ARBA00022827"/>
    </source>
</evidence>
<dbReference type="Gene3D" id="3.30.9.10">
    <property type="entry name" value="D-Amino Acid Oxidase, subunit A, domain 2"/>
    <property type="match status" value="1"/>
</dbReference>
<dbReference type="SUPFAM" id="SSF51971">
    <property type="entry name" value="Nucleotide-binding domain"/>
    <property type="match status" value="1"/>
</dbReference>
<proteinExistence type="inferred from homology"/>
<evidence type="ECO:0000256" key="3">
    <source>
        <dbReference type="ARBA" id="ARBA00022630"/>
    </source>
</evidence>
<evidence type="ECO:0000259" key="7">
    <source>
        <dbReference type="Pfam" id="PF01266"/>
    </source>
</evidence>
<evidence type="ECO:0000313" key="9">
    <source>
        <dbReference type="Proteomes" id="UP000294933"/>
    </source>
</evidence>
<evidence type="ECO:0000256" key="6">
    <source>
        <dbReference type="PIRSR" id="PIRSR000189-1"/>
    </source>
</evidence>
<evidence type="ECO:0000256" key="2">
    <source>
        <dbReference type="ARBA" id="ARBA00006730"/>
    </source>
</evidence>
<dbReference type="GO" id="GO:0005737">
    <property type="term" value="C:cytoplasm"/>
    <property type="evidence" value="ECO:0007669"/>
    <property type="project" value="TreeGrafter"/>
</dbReference>
<dbReference type="GO" id="GO:0071949">
    <property type="term" value="F:FAD binding"/>
    <property type="evidence" value="ECO:0007669"/>
    <property type="project" value="InterPro"/>
</dbReference>
<dbReference type="Proteomes" id="UP000294933">
    <property type="component" value="Unassembled WGS sequence"/>
</dbReference>
<feature type="binding site" evidence="6">
    <location>
        <begin position="51"/>
        <end position="52"/>
    </location>
    <ligand>
        <name>FAD</name>
        <dbReference type="ChEBI" id="CHEBI:57692"/>
    </ligand>
</feature>
<dbReference type="GO" id="GO:0019478">
    <property type="term" value="P:D-amino acid catabolic process"/>
    <property type="evidence" value="ECO:0007669"/>
    <property type="project" value="TreeGrafter"/>
</dbReference>
<protein>
    <submittedName>
        <fullName evidence="8">Nucleotide-binding domain-containing protein</fullName>
    </submittedName>
</protein>
<accession>A0A4Y7Q2V7</accession>
<dbReference type="InterPro" id="IPR006076">
    <property type="entry name" value="FAD-dep_OxRdtase"/>
</dbReference>
<dbReference type="PANTHER" id="PTHR11530">
    <property type="entry name" value="D-AMINO ACID OXIDASE"/>
    <property type="match status" value="1"/>
</dbReference>
<feature type="binding site" evidence="6">
    <location>
        <position position="309"/>
    </location>
    <ligand>
        <name>D-dopa</name>
        <dbReference type="ChEBI" id="CHEBI:149689"/>
    </ligand>
</feature>
<comment type="similarity">
    <text evidence="2">Belongs to the DAMOX/DASOX family.</text>
</comment>
<dbReference type="VEuPathDB" id="FungiDB:BD410DRAFT_865857"/>
<keyword evidence="4 6" id="KW-0274">FAD</keyword>
<dbReference type="OrthoDB" id="2015447at2759"/>
<keyword evidence="9" id="KW-1185">Reference proteome</keyword>